<dbReference type="Proteomes" id="UP000092461">
    <property type="component" value="Unassembled WGS sequence"/>
</dbReference>
<comment type="function">
    <text evidence="6">Subunit of the V1 complex of vacuolar(H+)-ATPase (V-ATPase), a multisubunit enzyme composed of a peripheral complex (V1) that hydrolyzes ATP and a membrane integral complex (V0) that translocates protons. V-ATPase is responsible for acidifying and maintaining the pH of intracellular compartments and in some cell types, is targeted to the plasma membrane, where it is responsible for acidifying the extracellular environment.</text>
</comment>
<feature type="coiled-coil region" evidence="8">
    <location>
        <begin position="471"/>
        <end position="550"/>
    </location>
</feature>
<evidence type="ECO:0000256" key="8">
    <source>
        <dbReference type="SAM" id="Coils"/>
    </source>
</evidence>
<feature type="coiled-coil region" evidence="8">
    <location>
        <begin position="7"/>
        <end position="34"/>
    </location>
</feature>
<feature type="region of interest" description="Disordered" evidence="9">
    <location>
        <begin position="38"/>
        <end position="58"/>
    </location>
</feature>
<keyword evidence="3" id="KW-0375">Hydrogen ion transport</keyword>
<keyword evidence="2" id="KW-0813">Transport</keyword>
<evidence type="ECO:0000313" key="12">
    <source>
        <dbReference type="Proteomes" id="UP000092461"/>
    </source>
</evidence>
<protein>
    <recommendedName>
        <fullName evidence="10">Rootletin-like coiled-coil domain-containing protein</fullName>
    </recommendedName>
</protein>
<dbReference type="EMBL" id="AJWK01018031">
    <property type="status" value="NOT_ANNOTATED_CDS"/>
    <property type="molecule type" value="Genomic_DNA"/>
</dbReference>
<comment type="similarity">
    <text evidence="1">Belongs to the V-ATPase F subunit family.</text>
</comment>
<feature type="coiled-coil region" evidence="8">
    <location>
        <begin position="1349"/>
        <end position="1471"/>
    </location>
</feature>
<feature type="coiled-coil region" evidence="8">
    <location>
        <begin position="292"/>
        <end position="363"/>
    </location>
</feature>
<dbReference type="Pfam" id="PF15035">
    <property type="entry name" value="Rootletin"/>
    <property type="match status" value="1"/>
</dbReference>
<evidence type="ECO:0000259" key="10">
    <source>
        <dbReference type="Pfam" id="PF15035"/>
    </source>
</evidence>
<keyword evidence="12" id="KW-1185">Reference proteome</keyword>
<dbReference type="GO" id="GO:0033180">
    <property type="term" value="C:proton-transporting V-type ATPase, V1 domain"/>
    <property type="evidence" value="ECO:0007669"/>
    <property type="project" value="InterPro"/>
</dbReference>
<dbReference type="NCBIfam" id="TIGR01101">
    <property type="entry name" value="V_ATP_synt_F"/>
    <property type="match status" value="2"/>
</dbReference>
<dbReference type="EMBL" id="AJWK01018032">
    <property type="status" value="NOT_ANNOTATED_CDS"/>
    <property type="molecule type" value="Genomic_DNA"/>
</dbReference>
<keyword evidence="4 8" id="KW-0175">Coiled coil</keyword>
<name>A0A1B0CM18_LUTLO</name>
<proteinExistence type="inferred from homology"/>
<dbReference type="InterPro" id="IPR055167">
    <property type="entry name" value="Rootletin-like_CC"/>
</dbReference>
<dbReference type="EMBL" id="AJWK01018035">
    <property type="status" value="NOT_ANNOTATED_CDS"/>
    <property type="molecule type" value="Genomic_DNA"/>
</dbReference>
<dbReference type="FunFam" id="3.40.50.10580:FF:000001">
    <property type="entry name" value="V-type proton ATPase subunit F"/>
    <property type="match status" value="2"/>
</dbReference>
<dbReference type="VEuPathDB" id="VectorBase:LLONM1_008699"/>
<dbReference type="VEuPathDB" id="VectorBase:LLOJ005706"/>
<dbReference type="EMBL" id="AJWK01018037">
    <property type="status" value="NOT_ANNOTATED_CDS"/>
    <property type="molecule type" value="Genomic_DNA"/>
</dbReference>
<dbReference type="EMBL" id="AJWK01018030">
    <property type="status" value="NOT_ANNOTATED_CDS"/>
    <property type="molecule type" value="Genomic_DNA"/>
</dbReference>
<dbReference type="PANTHER" id="PTHR13861">
    <property type="entry name" value="VACUOLAR ATP SYNTHASE SUBUNIT F"/>
    <property type="match status" value="1"/>
</dbReference>
<dbReference type="EMBL" id="AJWK01018033">
    <property type="status" value="NOT_ANNOTATED_CDS"/>
    <property type="molecule type" value="Genomic_DNA"/>
</dbReference>
<evidence type="ECO:0000313" key="11">
    <source>
        <dbReference type="EnsemblMetazoa" id="LLOJ005706-PA"/>
    </source>
</evidence>
<evidence type="ECO:0000256" key="7">
    <source>
        <dbReference type="ARBA" id="ARBA00046957"/>
    </source>
</evidence>
<dbReference type="SUPFAM" id="SSF159468">
    <property type="entry name" value="AtpF-like"/>
    <property type="match status" value="2"/>
</dbReference>
<dbReference type="Gene3D" id="3.40.50.10580">
    <property type="entry name" value="ATPase, V1 complex, subunit F"/>
    <property type="match status" value="2"/>
</dbReference>
<reference evidence="11" key="1">
    <citation type="submission" date="2020-05" db="UniProtKB">
        <authorList>
            <consortium name="EnsemblMetazoa"/>
        </authorList>
    </citation>
    <scope>IDENTIFICATION</scope>
    <source>
        <strain evidence="11">Jacobina</strain>
    </source>
</reference>
<dbReference type="PANTHER" id="PTHR13861:SF2">
    <property type="entry name" value="V-TYPE PROTON ATPASE SUBUNIT F"/>
    <property type="match status" value="1"/>
</dbReference>
<dbReference type="InterPro" id="IPR036906">
    <property type="entry name" value="ATPase_V1_fsu_sf"/>
</dbReference>
<evidence type="ECO:0000256" key="4">
    <source>
        <dbReference type="ARBA" id="ARBA00023054"/>
    </source>
</evidence>
<feature type="compositionally biased region" description="Basic residues" evidence="9">
    <location>
        <begin position="47"/>
        <end position="58"/>
    </location>
</feature>
<keyword evidence="5" id="KW-0406">Ion transport</keyword>
<dbReference type="GO" id="GO:0046961">
    <property type="term" value="F:proton-transporting ATPase activity, rotational mechanism"/>
    <property type="evidence" value="ECO:0007669"/>
    <property type="project" value="InterPro"/>
</dbReference>
<evidence type="ECO:0000256" key="9">
    <source>
        <dbReference type="SAM" id="MobiDB-lite"/>
    </source>
</evidence>
<dbReference type="EMBL" id="AJWK01018034">
    <property type="status" value="NOT_ANNOTATED_CDS"/>
    <property type="molecule type" value="Genomic_DNA"/>
</dbReference>
<dbReference type="EMBL" id="AJWK01018036">
    <property type="status" value="NOT_ANNOTATED_CDS"/>
    <property type="molecule type" value="Genomic_DNA"/>
</dbReference>
<feature type="coiled-coil region" evidence="8">
    <location>
        <begin position="134"/>
        <end position="262"/>
    </location>
</feature>
<sequence length="1899" mass="219223">MRLRQRMEQSNETNSRLNRNLEDLVKENEEKMVVIVGAGEGSSTSSGKKHSQLAKKSVRQPRIELGSTAWKATMLTITPLTHGAIYGQCFPLGINPSCNNPDLCFSCPFQEQLASLRSEKEALEAVLFDTNTTLEATEVKKEQLEHEVQELLIKQESMRNQIARLTKDLESSERRAQDMKIQLTNAAANQEAEFLQKIANLKAMAEENAKKLNEEKEQIRASLEKRMQTSLQALQGAKDAEIEALKERYEQLQMHVEALCQQHEEVMIRAENDKQQALMLAHRDKQAVVERLDAMSRDLMAENETSERLRREGAARAEKDRTTINQLREEITRLKAKMEECRCEQLLAQNQLLRQQLEESHRTNEMLTTDLQKLTTDWEALRDDMLAKENEWKEEEQAFNDYYNNEHTRLLRMWREVVSVKRNFKDMQTSLKTDLNKMRYEMMGINREVSSACSGVTVNLKQASRYEEANQMQIERDNMDLKSQLASLKVQYETSKIEIEQRDQKMQQMMHELKTLEDRCMHAENQAAQAQRLNDEIERLQHALRDIAHAVVQDADASNDVEPPATHMHLSQGSGLPPRSPKRGGCRTSQAFAEGTISAVQAALHKYQLSIHDLQVKLQTNTDALNMTKKQLESTENTRDILTTKLTEMTEKMDATNYQLSELCKERDALQKSLEGMRMDKQSMERGKVELNSMMDSLNCDYEKLQNHNSKMQKLIDSLDEEKKILELEMQRSMKDKEILEMNLRAENDKQQALMLAHRDKQAVVERLDAMSRDLMAENETSERLRREGAARAEKDRTTINQLREEITQDLHKLESYLSSLREEREAAQKENEELRVQIRLCEDRGDSLNNQLIETVRKLKETENGVEAARKELTDTRRALADSNIEKDKYANTNRDLRDHQQRMEVESLLALTEKQKCDVEFELEKMAIEKSEVCERLEKSSCSGDTLTLEVKKLKDQMAEVEEERNKLKKQASELTTDVASLKKELISAEQARLDLDSERLSLSEKLKFLEIDKDKVEQELVQISRERGDVTNQLTVITRKKEGLGEELMRLRQRMEQSNETNSRLNRNLEDLVKENEEKMVVIEGQEKDLQRLQEQLASLRSEKEALEAVLFDTNTTLEATEVKKEQLEHEVQELLIKQESMRNQIARLTKDLESSERRAQDMKIQLTNAAANQEAEFLQKIANLKAMAEENAKKLNEEKEQIRASLEKRMQTSLQALQGAKDAEIEALKERYEQLQMHVEALCQQHEEVMIRAENDKQQALMLAHRDKQAVVERLDAMSRDLMAENETSERLRREGAARAEKDRTTINQLREEITPARKELTDTRRALADSNIEKDKYANTNRDLRDHVKRVEGQRREAARLHEEAQQKIASLEEARTSNEVEKTRLSTLLKEADNNIAKLNQELQQAQNNLQKMSSNASQKDVVEKELHARLTNEMEEKERTQAELHQVKKQLADLDANLHATRQELGRSRCKLNQDEHRWHGREQELLQRMDEGRCREKRLEDQKHNLEVCLADATQQIQELKARLGGCEGRVRALDEQLIQTESAKREEELARCENRASKLDLQRVALEGDIQRLQMALHEKDNNLRSLQERFENQGRASTQLEDRCIALKTTVDQLKERLQSAAITETELRAEINCLHKERSEQGHSVLAGHDKLKQIQKTLSNIIGDEDTCVGFLLGGVGEINKNRHPNFMVVDKNTSVGEIEDCFKRFVKRDDIDIILINQNLAELIRHVIDSHTAPLPAVLEIPSKDHPYDASKDSILRRAKDTCVGFLLGGVGEINKNRHPNFMVVDKNTSVGEIEDCFKRFVKRDDIDIILINQNLAELIRHVIDSHTAPLPAVLEIPSKDHPYDASKDSILRRAKGMFNPDDLMTPSRANSAIELDFYFDTFFHL</sequence>
<evidence type="ECO:0000256" key="5">
    <source>
        <dbReference type="ARBA" id="ARBA00023065"/>
    </source>
</evidence>
<evidence type="ECO:0000256" key="1">
    <source>
        <dbReference type="ARBA" id="ARBA00010148"/>
    </source>
</evidence>
<feature type="domain" description="Rootletin-like coiled-coil" evidence="10">
    <location>
        <begin position="235"/>
        <end position="443"/>
    </location>
</feature>
<evidence type="ECO:0000256" key="6">
    <source>
        <dbReference type="ARBA" id="ARBA00045737"/>
    </source>
</evidence>
<feature type="coiled-coil region" evidence="8">
    <location>
        <begin position="1579"/>
        <end position="1641"/>
    </location>
</feature>
<feature type="coiled-coil region" evidence="8">
    <location>
        <begin position="625"/>
        <end position="743"/>
    </location>
</feature>
<dbReference type="EnsemblMetazoa" id="LLOJ005706-RA">
    <property type="protein sequence ID" value="LLOJ005706-PA"/>
    <property type="gene ID" value="LLOJ005706"/>
</dbReference>
<accession>A0A1B0CM18</accession>
<dbReference type="Pfam" id="PF01990">
    <property type="entry name" value="ATP-synt_F"/>
    <property type="match status" value="2"/>
</dbReference>
<comment type="subunit">
    <text evidence="7">V-ATPase is a heteromultimeric enzyme made up of two complexes: the ATP-hydrolytic V1 complex and the proton translocation V0 complex. The V1 complex consists of three catalytic AB heterodimers that form a heterohexamer, three peripheral stalks each consisting of EG heterodimers, one central rotor including subunits D and F, and the regulatory subunits C and H. The proton translocation complex V0 consists of the proton transport subunit a, a ring of proteolipid subunits c9c'', rotary subunit d, subunits e and f, and the accessory subunits VhaAC45 and ATP6AP2.</text>
</comment>
<feature type="region of interest" description="Disordered" evidence="9">
    <location>
        <begin position="556"/>
        <end position="588"/>
    </location>
</feature>
<feature type="coiled-coil region" evidence="8">
    <location>
        <begin position="768"/>
        <end position="887"/>
    </location>
</feature>
<dbReference type="InterPro" id="IPR005772">
    <property type="entry name" value="ATPase_V1-cplx_fsu_euk"/>
</dbReference>
<organism evidence="11 12">
    <name type="scientific">Lutzomyia longipalpis</name>
    <name type="common">Sand fly</name>
    <dbReference type="NCBI Taxonomy" id="7200"/>
    <lineage>
        <taxon>Eukaryota</taxon>
        <taxon>Metazoa</taxon>
        <taxon>Ecdysozoa</taxon>
        <taxon>Arthropoda</taxon>
        <taxon>Hexapoda</taxon>
        <taxon>Insecta</taxon>
        <taxon>Pterygota</taxon>
        <taxon>Neoptera</taxon>
        <taxon>Endopterygota</taxon>
        <taxon>Diptera</taxon>
        <taxon>Nematocera</taxon>
        <taxon>Psychodoidea</taxon>
        <taxon>Psychodidae</taxon>
        <taxon>Lutzomyia</taxon>
        <taxon>Lutzomyia</taxon>
    </lineage>
</organism>
<dbReference type="InterPro" id="IPR008218">
    <property type="entry name" value="ATPase_V1-cplx_f_g_su"/>
</dbReference>
<evidence type="ECO:0000256" key="3">
    <source>
        <dbReference type="ARBA" id="ARBA00022781"/>
    </source>
</evidence>
<dbReference type="VEuPathDB" id="VectorBase:LLONM1_005141"/>
<feature type="coiled-coil region" evidence="8">
    <location>
        <begin position="1504"/>
        <end position="1545"/>
    </location>
</feature>
<feature type="coiled-coil region" evidence="8">
    <location>
        <begin position="946"/>
        <end position="1249"/>
    </location>
</feature>
<evidence type="ECO:0000256" key="2">
    <source>
        <dbReference type="ARBA" id="ARBA00022448"/>
    </source>
</evidence>